<evidence type="ECO:0000256" key="1">
    <source>
        <dbReference type="ARBA" id="ARBA00022612"/>
    </source>
</evidence>
<evidence type="ECO:0000313" key="6">
    <source>
        <dbReference type="Proteomes" id="UP001597308"/>
    </source>
</evidence>
<evidence type="ECO:0000256" key="3">
    <source>
        <dbReference type="ARBA" id="ARBA00022801"/>
    </source>
</evidence>
<keyword evidence="3" id="KW-0378">Hydrolase</keyword>
<evidence type="ECO:0000259" key="4">
    <source>
        <dbReference type="Pfam" id="PF04586"/>
    </source>
</evidence>
<dbReference type="RefSeq" id="WP_378799470.1">
    <property type="nucleotide sequence ID" value="NZ_JBHUER010000007.1"/>
</dbReference>
<feature type="domain" description="Prohead serine protease" evidence="4">
    <location>
        <begin position="65"/>
        <end position="204"/>
    </location>
</feature>
<accession>A0ABW4KB72</accession>
<keyword evidence="2 5" id="KW-0645">Protease</keyword>
<dbReference type="GO" id="GO:0008233">
    <property type="term" value="F:peptidase activity"/>
    <property type="evidence" value="ECO:0007669"/>
    <property type="project" value="UniProtKB-KW"/>
</dbReference>
<evidence type="ECO:0000313" key="5">
    <source>
        <dbReference type="EMBL" id="MFD1703360.1"/>
    </source>
</evidence>
<dbReference type="Proteomes" id="UP001597308">
    <property type="component" value="Unassembled WGS sequence"/>
</dbReference>
<comment type="caution">
    <text evidence="5">The sequence shown here is derived from an EMBL/GenBank/DDBJ whole genome shotgun (WGS) entry which is preliminary data.</text>
</comment>
<sequence>MPSGRVATGVAGKRKNDPTWVRPERDDVMAERTILRRIPAEAAPLIVRRGSFGPSTFDGDAMTAEAVITAYADVARRDARGGFIERLDPAGLDTASLGGAPLLDGHRQGGARDVIGVVQSLRHEPGRLVAVLRLSTADDAAPAVTRIREGTLRGVSVGYPVANWRESVEGGQRIRTATSWAVFEVSAVPVAADPAASFRSRTMEEDDVQTVERPEAEPTVTETRAAIRGIARAVGG</sequence>
<keyword evidence="1" id="KW-1188">Viral release from host cell</keyword>
<dbReference type="EMBL" id="JBHUER010000007">
    <property type="protein sequence ID" value="MFD1703360.1"/>
    <property type="molecule type" value="Genomic_DNA"/>
</dbReference>
<reference evidence="6" key="1">
    <citation type="journal article" date="2019" name="Int. J. Syst. Evol. Microbiol.">
        <title>The Global Catalogue of Microorganisms (GCM) 10K type strain sequencing project: providing services to taxonomists for standard genome sequencing and annotation.</title>
        <authorList>
            <consortium name="The Broad Institute Genomics Platform"/>
            <consortium name="The Broad Institute Genome Sequencing Center for Infectious Disease"/>
            <person name="Wu L."/>
            <person name="Ma J."/>
        </authorList>
    </citation>
    <scope>NUCLEOTIDE SEQUENCE [LARGE SCALE GENOMIC DNA]</scope>
    <source>
        <strain evidence="6">KCTC 23707</strain>
    </source>
</reference>
<proteinExistence type="predicted"/>
<evidence type="ECO:0000256" key="2">
    <source>
        <dbReference type="ARBA" id="ARBA00022670"/>
    </source>
</evidence>
<protein>
    <submittedName>
        <fullName evidence="5">HK97 family phage prohead protease</fullName>
    </submittedName>
</protein>
<dbReference type="GO" id="GO:0006508">
    <property type="term" value="P:proteolysis"/>
    <property type="evidence" value="ECO:0007669"/>
    <property type="project" value="UniProtKB-KW"/>
</dbReference>
<keyword evidence="6" id="KW-1185">Reference proteome</keyword>
<gene>
    <name evidence="5" type="ORF">ACFSCV_10130</name>
</gene>
<dbReference type="InterPro" id="IPR054613">
    <property type="entry name" value="Peptidase_S78_dom"/>
</dbReference>
<organism evidence="5 6">
    <name type="scientific">Methylopila henanensis</name>
    <dbReference type="NCBI Taxonomy" id="873516"/>
    <lineage>
        <taxon>Bacteria</taxon>
        <taxon>Pseudomonadati</taxon>
        <taxon>Pseudomonadota</taxon>
        <taxon>Alphaproteobacteria</taxon>
        <taxon>Hyphomicrobiales</taxon>
        <taxon>Methylopilaceae</taxon>
        <taxon>Methylopila</taxon>
    </lineage>
</organism>
<name>A0ABW4KB72_9HYPH</name>
<dbReference type="Pfam" id="PF04586">
    <property type="entry name" value="Peptidase_S78"/>
    <property type="match status" value="1"/>
</dbReference>